<evidence type="ECO:0000313" key="2">
    <source>
        <dbReference type="Proteomes" id="UP000784294"/>
    </source>
</evidence>
<name>A0A448X8C0_9PLAT</name>
<accession>A0A448X8C0</accession>
<dbReference type="Proteomes" id="UP000784294">
    <property type="component" value="Unassembled WGS sequence"/>
</dbReference>
<reference evidence="1" key="1">
    <citation type="submission" date="2018-11" db="EMBL/GenBank/DDBJ databases">
        <authorList>
            <consortium name="Pathogen Informatics"/>
        </authorList>
    </citation>
    <scope>NUCLEOTIDE SEQUENCE</scope>
</reference>
<proteinExistence type="predicted"/>
<organism evidence="1 2">
    <name type="scientific">Protopolystoma xenopodis</name>
    <dbReference type="NCBI Taxonomy" id="117903"/>
    <lineage>
        <taxon>Eukaryota</taxon>
        <taxon>Metazoa</taxon>
        <taxon>Spiralia</taxon>
        <taxon>Lophotrochozoa</taxon>
        <taxon>Platyhelminthes</taxon>
        <taxon>Monogenea</taxon>
        <taxon>Polyopisthocotylea</taxon>
        <taxon>Polystomatidea</taxon>
        <taxon>Polystomatidae</taxon>
        <taxon>Protopolystoma</taxon>
    </lineage>
</organism>
<protein>
    <submittedName>
        <fullName evidence="1">Uncharacterized protein</fullName>
    </submittedName>
</protein>
<keyword evidence="2" id="KW-1185">Reference proteome</keyword>
<dbReference type="EMBL" id="CAAALY010112868">
    <property type="protein sequence ID" value="VEL30513.1"/>
    <property type="molecule type" value="Genomic_DNA"/>
</dbReference>
<evidence type="ECO:0000313" key="1">
    <source>
        <dbReference type="EMBL" id="VEL30513.1"/>
    </source>
</evidence>
<comment type="caution">
    <text evidence="1">The sequence shown here is derived from an EMBL/GenBank/DDBJ whole genome shotgun (WGS) entry which is preliminary data.</text>
</comment>
<sequence length="120" mass="13283">MPLQQKADYHLLSPLGLALFCPPICMRRQFYMLPLTLPTLGRGLVQKEGARAVDDGTKGGWGRSKAMTSFAVRISAGRQKGQSGRGDFCNPKALERMRVGYNVGRQVGERGRKGKMEKKD</sequence>
<dbReference type="AlphaFoldDB" id="A0A448X8C0"/>
<gene>
    <name evidence="1" type="ORF">PXEA_LOCUS23953</name>
</gene>